<dbReference type="NCBIfam" id="NF047864">
    <property type="entry name" value="CBU_0592_membra"/>
    <property type="match status" value="1"/>
</dbReference>
<feature type="domain" description="CBU-0592-like" evidence="3">
    <location>
        <begin position="13"/>
        <end position="84"/>
    </location>
</feature>
<evidence type="ECO:0000256" key="2">
    <source>
        <dbReference type="SAM" id="Phobius"/>
    </source>
</evidence>
<dbReference type="Pfam" id="PF26604">
    <property type="entry name" value="CBU_0592"/>
    <property type="match status" value="1"/>
</dbReference>
<feature type="compositionally biased region" description="Basic residues" evidence="1">
    <location>
        <begin position="168"/>
        <end position="179"/>
    </location>
</feature>
<keyword evidence="2" id="KW-0472">Membrane</keyword>
<feature type="transmembrane region" description="Helical" evidence="2">
    <location>
        <begin position="6"/>
        <end position="28"/>
    </location>
</feature>
<organism evidence="4 5">
    <name type="scientific">Georgenia deserti</name>
    <dbReference type="NCBI Taxonomy" id="2093781"/>
    <lineage>
        <taxon>Bacteria</taxon>
        <taxon>Bacillati</taxon>
        <taxon>Actinomycetota</taxon>
        <taxon>Actinomycetes</taxon>
        <taxon>Micrococcales</taxon>
        <taxon>Bogoriellaceae</taxon>
        <taxon>Georgenia</taxon>
    </lineage>
</organism>
<reference evidence="5" key="1">
    <citation type="journal article" date="2019" name="Int. J. Syst. Evol. Microbiol.">
        <title>The Global Catalogue of Microorganisms (GCM) 10K type strain sequencing project: providing services to taxonomists for standard genome sequencing and annotation.</title>
        <authorList>
            <consortium name="The Broad Institute Genomics Platform"/>
            <consortium name="The Broad Institute Genome Sequencing Center for Infectious Disease"/>
            <person name="Wu L."/>
            <person name="Ma J."/>
        </authorList>
    </citation>
    <scope>NUCLEOTIDE SEQUENCE [LARGE SCALE GENOMIC DNA]</scope>
    <source>
        <strain evidence="5">JCM 17130</strain>
    </source>
</reference>
<keyword evidence="2" id="KW-1133">Transmembrane helix</keyword>
<dbReference type="EMBL" id="JBHUEE010000001">
    <property type="protein sequence ID" value="MFD1716740.1"/>
    <property type="molecule type" value="Genomic_DNA"/>
</dbReference>
<evidence type="ECO:0000256" key="1">
    <source>
        <dbReference type="SAM" id="MobiDB-lite"/>
    </source>
</evidence>
<feature type="region of interest" description="Disordered" evidence="1">
    <location>
        <begin position="108"/>
        <end position="179"/>
    </location>
</feature>
<evidence type="ECO:0000259" key="3">
    <source>
        <dbReference type="Pfam" id="PF26604"/>
    </source>
</evidence>
<gene>
    <name evidence="4" type="ORF">ACFSE6_02760</name>
</gene>
<dbReference type="RefSeq" id="WP_388002166.1">
    <property type="nucleotide sequence ID" value="NZ_JBHUEE010000001.1"/>
</dbReference>
<evidence type="ECO:0000313" key="4">
    <source>
        <dbReference type="EMBL" id="MFD1716740.1"/>
    </source>
</evidence>
<dbReference type="InterPro" id="IPR058058">
    <property type="entry name" value="CBU_0592-like"/>
</dbReference>
<keyword evidence="5" id="KW-1185">Reference proteome</keyword>
<name>A0ABW4L2B8_9MICO</name>
<proteinExistence type="predicted"/>
<sequence>MDDVQQQILTVLAVIGWIGVAIQLIAYARLSSGRLRASSVSYQGLNVMGALAVGASSAASGAWPSTVANIIWVGIGVVAILALRRQIIERRMAAARRMARRRAAELMEVRRRRGTRRSVVSPAGSTAEAAEQVADLGDGEGPASAQPSPERSTPAAGNASTRPAGRPGQRRRRRSTLAA</sequence>
<protein>
    <recommendedName>
        <fullName evidence="3">CBU-0592-like domain-containing protein</fullName>
    </recommendedName>
</protein>
<accession>A0ABW4L2B8</accession>
<dbReference type="Proteomes" id="UP001597277">
    <property type="component" value="Unassembled WGS sequence"/>
</dbReference>
<evidence type="ECO:0000313" key="5">
    <source>
        <dbReference type="Proteomes" id="UP001597277"/>
    </source>
</evidence>
<feature type="transmembrane region" description="Helical" evidence="2">
    <location>
        <begin position="66"/>
        <end position="83"/>
    </location>
</feature>
<comment type="caution">
    <text evidence="4">The sequence shown here is derived from an EMBL/GenBank/DDBJ whole genome shotgun (WGS) entry which is preliminary data.</text>
</comment>
<keyword evidence="2" id="KW-0812">Transmembrane</keyword>